<reference evidence="1 2" key="1">
    <citation type="submission" date="2017-09" db="EMBL/GenBank/DDBJ databases">
        <title>Depth-based differentiation of microbial function through sediment-hosted aquifers and enrichment of novel symbionts in the deep terrestrial subsurface.</title>
        <authorList>
            <person name="Probst A.J."/>
            <person name="Ladd B."/>
            <person name="Jarett J.K."/>
            <person name="Geller-Mcgrath D.E."/>
            <person name="Sieber C.M."/>
            <person name="Emerson J.B."/>
            <person name="Anantharaman K."/>
            <person name="Thomas B.C."/>
            <person name="Malmstrom R."/>
            <person name="Stieglmeier M."/>
            <person name="Klingl A."/>
            <person name="Woyke T."/>
            <person name="Ryan C.M."/>
            <person name="Banfield J.F."/>
        </authorList>
    </citation>
    <scope>NUCLEOTIDE SEQUENCE [LARGE SCALE GENOMIC DNA]</scope>
    <source>
        <strain evidence="1">CG11_big_fil_rev_8_21_14_0_20_45_26</strain>
    </source>
</reference>
<dbReference type="EMBL" id="PCVY01000020">
    <property type="protein sequence ID" value="PIQ87100.1"/>
    <property type="molecule type" value="Genomic_DNA"/>
</dbReference>
<name>A0A2H0LRN4_9BACT</name>
<gene>
    <name evidence="1" type="ORF">COV74_02105</name>
</gene>
<evidence type="ECO:0000313" key="2">
    <source>
        <dbReference type="Proteomes" id="UP000230859"/>
    </source>
</evidence>
<proteinExistence type="predicted"/>
<accession>A0A2H0LRN4</accession>
<comment type="caution">
    <text evidence="1">The sequence shown here is derived from an EMBL/GenBank/DDBJ whole genome shotgun (WGS) entry which is preliminary data.</text>
</comment>
<organism evidence="1 2">
    <name type="scientific">Candidatus Abzuiibacterium crystallinum</name>
    <dbReference type="NCBI Taxonomy" id="1974748"/>
    <lineage>
        <taxon>Bacteria</taxon>
        <taxon>Pseudomonadati</taxon>
        <taxon>Candidatus Omnitrophota</taxon>
        <taxon>Candidatus Abzuiibacterium</taxon>
    </lineage>
</organism>
<dbReference type="AlphaFoldDB" id="A0A2H0LRN4"/>
<dbReference type="Proteomes" id="UP000230859">
    <property type="component" value="Unassembled WGS sequence"/>
</dbReference>
<evidence type="ECO:0000313" key="1">
    <source>
        <dbReference type="EMBL" id="PIQ87100.1"/>
    </source>
</evidence>
<protein>
    <submittedName>
        <fullName evidence="1">Uncharacterized protein</fullName>
    </submittedName>
</protein>
<sequence length="133" mass="15108">MKRAKPKKQFSHTWVFESFGADPTFFQKRMFGGLAAYCRDRLVMVLVENPGEQDYRGKCYGFDIWDGILLPTEKNHHASLMKEFPDLKPHPVLGKWLYLPAAAEDFETTARTLAESIAQDDPRLGVYPAITGA</sequence>